<feature type="transmembrane region" description="Helical" evidence="2">
    <location>
        <begin position="280"/>
        <end position="304"/>
    </location>
</feature>
<evidence type="ECO:0008006" key="4">
    <source>
        <dbReference type="Google" id="ProtNLM"/>
    </source>
</evidence>
<evidence type="ECO:0000256" key="1">
    <source>
        <dbReference type="SAM" id="MobiDB-lite"/>
    </source>
</evidence>
<dbReference type="RefSeq" id="WP_369233317.1">
    <property type="nucleotide sequence ID" value="NZ_CP163435.1"/>
</dbReference>
<dbReference type="AlphaFoldDB" id="A0AB39P6B2"/>
<feature type="compositionally biased region" description="Low complexity" evidence="1">
    <location>
        <begin position="17"/>
        <end position="43"/>
    </location>
</feature>
<keyword evidence="2" id="KW-0812">Transmembrane</keyword>
<feature type="transmembrane region" description="Helical" evidence="2">
    <location>
        <begin position="310"/>
        <end position="327"/>
    </location>
</feature>
<sequence length="413" mass="41328">MNELGEVSELDERSEVTAPASSGAGTAEAAGTAGAGQASTSPEGGAGAAGSTGADRRPATRRGAVDPVKALMHRHRELCERAVDPLEIAAGLEAHGVTDRTAARFRHRDVFALAEEMFARVPRDAEPATRPEAAAHPGARPDWAALALLPGALCAATAAGLRLTEGQPRLAVAAAGALAVALGVRAAVRRGPLHATSRPTGAARAWTCWLIAYALLGDGLLSAGVDGGPDGPWPLATAPVLALALACVPAAWCAHLFAVRARRRLNASRGLAEFADSVQPMLLGTFALFMCALGGLLALCGAVLDEPAAYAGAGALGALLLLARLLTVHGFTHAPAVVLGAAGAAEATALTTVFAGRLPGCSFLSAPIETVVGAWGPGAVPALACGAAALVLLIHATRTLTRASAHATPSGAP</sequence>
<feature type="transmembrane region" description="Helical" evidence="2">
    <location>
        <begin position="375"/>
        <end position="394"/>
    </location>
</feature>
<accession>A0AB39P6B2</accession>
<feature type="region of interest" description="Disordered" evidence="1">
    <location>
        <begin position="1"/>
        <end position="67"/>
    </location>
</feature>
<keyword evidence="2" id="KW-1133">Transmembrane helix</keyword>
<reference evidence="3" key="1">
    <citation type="submission" date="2024-07" db="EMBL/GenBank/DDBJ databases">
        <authorList>
            <person name="Yu S.T."/>
        </authorList>
    </citation>
    <scope>NUCLEOTIDE SEQUENCE</scope>
    <source>
        <strain evidence="3">R21</strain>
    </source>
</reference>
<protein>
    <recommendedName>
        <fullName evidence="4">Integral membrane protein</fullName>
    </recommendedName>
</protein>
<feature type="transmembrane region" description="Helical" evidence="2">
    <location>
        <begin position="334"/>
        <end position="355"/>
    </location>
</feature>
<proteinExistence type="predicted"/>
<evidence type="ECO:0000256" key="2">
    <source>
        <dbReference type="SAM" id="Phobius"/>
    </source>
</evidence>
<feature type="transmembrane region" description="Helical" evidence="2">
    <location>
        <begin position="200"/>
        <end position="216"/>
    </location>
</feature>
<feature type="transmembrane region" description="Helical" evidence="2">
    <location>
        <begin position="170"/>
        <end position="188"/>
    </location>
</feature>
<evidence type="ECO:0000313" key="3">
    <source>
        <dbReference type="EMBL" id="XDQ26022.1"/>
    </source>
</evidence>
<feature type="transmembrane region" description="Helical" evidence="2">
    <location>
        <begin position="236"/>
        <end position="259"/>
    </location>
</feature>
<dbReference type="EMBL" id="CP163435">
    <property type="protein sequence ID" value="XDQ26022.1"/>
    <property type="molecule type" value="Genomic_DNA"/>
</dbReference>
<keyword evidence="2" id="KW-0472">Membrane</keyword>
<organism evidence="3">
    <name type="scientific">Streptomyces sp. R21</name>
    <dbReference type="NCBI Taxonomy" id="3238627"/>
    <lineage>
        <taxon>Bacteria</taxon>
        <taxon>Bacillati</taxon>
        <taxon>Actinomycetota</taxon>
        <taxon>Actinomycetes</taxon>
        <taxon>Kitasatosporales</taxon>
        <taxon>Streptomycetaceae</taxon>
        <taxon>Streptomyces</taxon>
    </lineage>
</organism>
<gene>
    <name evidence="3" type="ORF">AB5J56_15555</name>
</gene>
<name>A0AB39P6B2_9ACTN</name>